<dbReference type="Proteomes" id="UP000243498">
    <property type="component" value="Unassembled WGS sequence"/>
</dbReference>
<protein>
    <submittedName>
        <fullName evidence="1">Uncharacterized protein</fullName>
    </submittedName>
</protein>
<reference evidence="1 2" key="1">
    <citation type="journal article" date="2016" name="Genome Biol. Evol.">
        <title>Divergent and convergent evolution of fungal pathogenicity.</title>
        <authorList>
            <person name="Shang Y."/>
            <person name="Xiao G."/>
            <person name="Zheng P."/>
            <person name="Cen K."/>
            <person name="Zhan S."/>
            <person name="Wang C."/>
        </authorList>
    </citation>
    <scope>NUCLEOTIDE SEQUENCE [LARGE SCALE GENOMIC DNA]</scope>
    <source>
        <strain evidence="1 2">RCEF 4871</strain>
    </source>
</reference>
<dbReference type="OrthoDB" id="3501153at2759"/>
<comment type="caution">
    <text evidence="1">The sequence shown here is derived from an EMBL/GenBank/DDBJ whole genome shotgun (WGS) entry which is preliminary data.</text>
</comment>
<gene>
    <name evidence="1" type="ORF">NOR_07592</name>
</gene>
<name>A0A166XW35_METRR</name>
<dbReference type="STRING" id="1081105.A0A166XW35"/>
<accession>A0A166XW35</accession>
<proteinExistence type="predicted"/>
<sequence length="67" mass="7550">MHRAIMSGLGNAAIDSYIGEYAHTVHCEKMLVKGAHIAPHVLNTRIKVKFPDCGMDYTSWRKEQLHA</sequence>
<dbReference type="EMBL" id="AZHC01000036">
    <property type="protein sequence ID" value="OAA36247.1"/>
    <property type="molecule type" value="Genomic_DNA"/>
</dbReference>
<keyword evidence="2" id="KW-1185">Reference proteome</keyword>
<dbReference type="AlphaFoldDB" id="A0A166XW35"/>
<evidence type="ECO:0000313" key="1">
    <source>
        <dbReference type="EMBL" id="OAA36247.1"/>
    </source>
</evidence>
<evidence type="ECO:0000313" key="2">
    <source>
        <dbReference type="Proteomes" id="UP000243498"/>
    </source>
</evidence>
<organism evidence="1 2">
    <name type="scientific">Metarhizium rileyi (strain RCEF 4871)</name>
    <name type="common">Nomuraea rileyi</name>
    <dbReference type="NCBI Taxonomy" id="1649241"/>
    <lineage>
        <taxon>Eukaryota</taxon>
        <taxon>Fungi</taxon>
        <taxon>Dikarya</taxon>
        <taxon>Ascomycota</taxon>
        <taxon>Pezizomycotina</taxon>
        <taxon>Sordariomycetes</taxon>
        <taxon>Hypocreomycetidae</taxon>
        <taxon>Hypocreales</taxon>
        <taxon>Clavicipitaceae</taxon>
        <taxon>Metarhizium</taxon>
    </lineage>
</organism>